<dbReference type="InterPro" id="IPR000262">
    <property type="entry name" value="FMN-dep_DH"/>
</dbReference>
<dbReference type="SUPFAM" id="SSF51395">
    <property type="entry name" value="FMN-linked oxidoreductases"/>
    <property type="match status" value="1"/>
</dbReference>
<dbReference type="InterPro" id="IPR037396">
    <property type="entry name" value="FMN_HAD"/>
</dbReference>
<name>A0ABN6YKX3_9MICO</name>
<dbReference type="InterPro" id="IPR012133">
    <property type="entry name" value="Alpha-hydoxy_acid_DH_FMN"/>
</dbReference>
<evidence type="ECO:0000256" key="4">
    <source>
        <dbReference type="ARBA" id="ARBA00023002"/>
    </source>
</evidence>
<dbReference type="CDD" id="cd02809">
    <property type="entry name" value="alpha_hydroxyacid_oxid_FMN"/>
    <property type="match status" value="1"/>
</dbReference>
<reference evidence="8" key="1">
    <citation type="journal article" date="2019" name="Int. J. Syst. Evol. Microbiol.">
        <title>The Global Catalogue of Microorganisms (GCM) 10K type strain sequencing project: providing services to taxonomists for standard genome sequencing and annotation.</title>
        <authorList>
            <consortium name="The Broad Institute Genomics Platform"/>
            <consortium name="The Broad Institute Genome Sequencing Center for Infectious Disease"/>
            <person name="Wu L."/>
            <person name="Ma J."/>
        </authorList>
    </citation>
    <scope>NUCLEOTIDE SEQUENCE [LARGE SCALE GENOMIC DNA]</scope>
    <source>
        <strain evidence="8">NBRC 110608</strain>
    </source>
</reference>
<evidence type="ECO:0000256" key="2">
    <source>
        <dbReference type="ARBA" id="ARBA00022630"/>
    </source>
</evidence>
<dbReference type="PIRSF" id="PIRSF000138">
    <property type="entry name" value="Al-hdrx_acd_dh"/>
    <property type="match status" value="1"/>
</dbReference>
<evidence type="ECO:0000313" key="7">
    <source>
        <dbReference type="EMBL" id="BDZ57801.1"/>
    </source>
</evidence>
<dbReference type="PROSITE" id="PS51349">
    <property type="entry name" value="FMN_HYDROXY_ACID_DH_2"/>
    <property type="match status" value="1"/>
</dbReference>
<dbReference type="Gene3D" id="3.20.20.70">
    <property type="entry name" value="Aldolase class I"/>
    <property type="match status" value="1"/>
</dbReference>
<dbReference type="PANTHER" id="PTHR10578">
    <property type="entry name" value="S -2-HYDROXY-ACID OXIDASE-RELATED"/>
    <property type="match status" value="1"/>
</dbReference>
<keyword evidence="2" id="KW-0285">Flavoprotein</keyword>
<dbReference type="EMBL" id="AP027735">
    <property type="protein sequence ID" value="BDZ57801.1"/>
    <property type="molecule type" value="Genomic_DNA"/>
</dbReference>
<organism evidence="7 8">
    <name type="scientific">Barrientosiimonas endolithica</name>
    <dbReference type="NCBI Taxonomy" id="1535208"/>
    <lineage>
        <taxon>Bacteria</taxon>
        <taxon>Bacillati</taxon>
        <taxon>Actinomycetota</taxon>
        <taxon>Actinomycetes</taxon>
        <taxon>Micrococcales</taxon>
        <taxon>Dermacoccaceae</taxon>
        <taxon>Barrientosiimonas</taxon>
    </lineage>
</organism>
<dbReference type="RefSeq" id="WP_289232709.1">
    <property type="nucleotide sequence ID" value="NZ_AP027735.1"/>
</dbReference>
<evidence type="ECO:0000256" key="1">
    <source>
        <dbReference type="ARBA" id="ARBA00001917"/>
    </source>
</evidence>
<evidence type="ECO:0000256" key="5">
    <source>
        <dbReference type="ARBA" id="ARBA00024042"/>
    </source>
</evidence>
<comment type="similarity">
    <text evidence="5">Belongs to the FMN-dependent alpha-hydroxy acid dehydrogenase family.</text>
</comment>
<dbReference type="PROSITE" id="PS00557">
    <property type="entry name" value="FMN_HYDROXY_ACID_DH_1"/>
    <property type="match status" value="1"/>
</dbReference>
<dbReference type="InterPro" id="IPR013785">
    <property type="entry name" value="Aldolase_TIM"/>
</dbReference>
<protein>
    <submittedName>
        <fullName evidence="7">Alpha-hydroxy-acid oxidizing enzyme</fullName>
    </submittedName>
</protein>
<keyword evidence="8" id="KW-1185">Reference proteome</keyword>
<dbReference type="Proteomes" id="UP001321421">
    <property type="component" value="Chromosome"/>
</dbReference>
<dbReference type="InterPro" id="IPR008259">
    <property type="entry name" value="FMN_hydac_DH_AS"/>
</dbReference>
<dbReference type="Pfam" id="PF01070">
    <property type="entry name" value="FMN_dh"/>
    <property type="match status" value="1"/>
</dbReference>
<evidence type="ECO:0000313" key="8">
    <source>
        <dbReference type="Proteomes" id="UP001321421"/>
    </source>
</evidence>
<gene>
    <name evidence="7" type="ORF">GCM10025872_14580</name>
</gene>
<evidence type="ECO:0000256" key="3">
    <source>
        <dbReference type="ARBA" id="ARBA00022643"/>
    </source>
</evidence>
<sequence length="357" mass="37772">MTDPAVSAEPPVSLRELRARAEEVVTPEAWEYLETGAGAEVSLGEAESAWQRWRFRPYVLRDVAQISTSCRLLGHDLATPVLVAPTAYHEPYHPTAELGTAEGVRDAGSLLCLSTRSSRTVERVAEHAGPWWLQVYVMTDRDITEAMVDRAVAAGASALVLTGDTPYVSRRARGTALPLQDEVALVNVQQHLAGRTWSSLEQDPRVTYADIEWLASRSGLPVLVKGVLRADEARACVTAGAAGVVVSNHGARQLDRVVPTALALPEVARAVADQVPVLVDGGIRSGHDVATALALGADAVLVGRPTMYALATGGAPGVTAMLRALTAQLAEAMGLLGISSLAGFDRSLVEDITHARG</sequence>
<dbReference type="PANTHER" id="PTHR10578:SF107">
    <property type="entry name" value="2-HYDROXYACID OXIDASE 1"/>
    <property type="match status" value="1"/>
</dbReference>
<accession>A0ABN6YKX3</accession>
<feature type="domain" description="FMN hydroxy acid dehydrogenase" evidence="6">
    <location>
        <begin position="6"/>
        <end position="354"/>
    </location>
</feature>
<keyword evidence="4" id="KW-0560">Oxidoreductase</keyword>
<comment type="cofactor">
    <cofactor evidence="1">
        <name>FMN</name>
        <dbReference type="ChEBI" id="CHEBI:58210"/>
    </cofactor>
</comment>
<proteinExistence type="inferred from homology"/>
<keyword evidence="3" id="KW-0288">FMN</keyword>
<evidence type="ECO:0000259" key="6">
    <source>
        <dbReference type="PROSITE" id="PS51349"/>
    </source>
</evidence>